<protein>
    <submittedName>
        <fullName evidence="1">Uncharacterized protein</fullName>
    </submittedName>
</protein>
<evidence type="ECO:0000313" key="1">
    <source>
        <dbReference type="EMBL" id="AKH47041.1"/>
    </source>
</evidence>
<proteinExistence type="predicted"/>
<reference evidence="1" key="1">
    <citation type="journal article" date="2015" name="Front. Microbiol.">
        <title>Combining genomic sequencing methods to explore viral diversity and reveal potential virus-host interactions.</title>
        <authorList>
            <person name="Chow C.E."/>
            <person name="Winget D.M."/>
            <person name="White R.A.III."/>
            <person name="Hallam S.J."/>
            <person name="Suttle C.A."/>
        </authorList>
    </citation>
    <scope>NUCLEOTIDE SEQUENCE</scope>
    <source>
        <strain evidence="1">Anoxic2_4</strain>
    </source>
</reference>
<organism evidence="1">
    <name type="scientific">uncultured marine virus</name>
    <dbReference type="NCBI Taxonomy" id="186617"/>
    <lineage>
        <taxon>Viruses</taxon>
        <taxon>environmental samples</taxon>
    </lineage>
</organism>
<name>A0A0F7L7N4_9VIRU</name>
<accession>A0A0F7L7N4</accession>
<reference evidence="1" key="2">
    <citation type="submission" date="2015-03" db="EMBL/GenBank/DDBJ databases">
        <authorList>
            <person name="Chow C.-E.T."/>
            <person name="Winget D.M."/>
            <person name="White R.A.III."/>
            <person name="Hallam S.J."/>
            <person name="Suttle C.A."/>
        </authorList>
    </citation>
    <scope>NUCLEOTIDE SEQUENCE</scope>
    <source>
        <strain evidence="1">Anoxic2_4</strain>
    </source>
</reference>
<sequence>MFFGFCQDAGDIWVFTIKIINSFHRCFPVLPIFTWFSFFWRHYFFHLNICKPLV</sequence>
<dbReference type="EMBL" id="KR029588">
    <property type="protein sequence ID" value="AKH47041.1"/>
    <property type="molecule type" value="Genomic_DNA"/>
</dbReference>